<dbReference type="OrthoDB" id="5973539at2759"/>
<evidence type="ECO:0000259" key="3">
    <source>
        <dbReference type="Pfam" id="PF12588"/>
    </source>
</evidence>
<accession>A0A8H5HJ10</accession>
<proteinExistence type="predicted"/>
<dbReference type="GO" id="GO:0005739">
    <property type="term" value="C:mitochondrion"/>
    <property type="evidence" value="ECO:0007669"/>
    <property type="project" value="TreeGrafter"/>
</dbReference>
<evidence type="ECO:0000256" key="2">
    <source>
        <dbReference type="ARBA" id="ARBA00023239"/>
    </source>
</evidence>
<dbReference type="PANTHER" id="PTHR10067:SF9">
    <property type="entry name" value="PHOSPHATIDYLSERINE DECARBOXYLASE FAMILY PROTEIN (AFU_ORTHOLOGUE AFUA_7G01730)"/>
    <property type="match status" value="1"/>
</dbReference>
<dbReference type="InterPro" id="IPR022237">
    <property type="entry name" value="PsiD-like"/>
</dbReference>
<protein>
    <recommendedName>
        <fullName evidence="3">L-tryptophan decarboxylase PsiD-like domain-containing protein</fullName>
    </recommendedName>
</protein>
<evidence type="ECO:0000313" key="5">
    <source>
        <dbReference type="Proteomes" id="UP000518752"/>
    </source>
</evidence>
<name>A0A8H5HJ10_9AGAR</name>
<comment type="caution">
    <text evidence="4">The sequence shown here is derived from an EMBL/GenBank/DDBJ whole genome shotgun (WGS) entry which is preliminary data.</text>
</comment>
<keyword evidence="5" id="KW-1185">Reference proteome</keyword>
<evidence type="ECO:0000313" key="4">
    <source>
        <dbReference type="EMBL" id="KAF5384011.1"/>
    </source>
</evidence>
<gene>
    <name evidence="4" type="ORF">D9757_006922</name>
</gene>
<feature type="domain" description="L-tryptophan decarboxylase PsiD-like" evidence="3">
    <location>
        <begin position="59"/>
        <end position="182"/>
    </location>
</feature>
<dbReference type="GO" id="GO:0004609">
    <property type="term" value="F:phosphatidylserine decarboxylase activity"/>
    <property type="evidence" value="ECO:0007669"/>
    <property type="project" value="InterPro"/>
</dbReference>
<sequence>MSQTTQTQTPSPITIQGIVRPPAESFRKAGWLPKSKAAYDAFMKQLHQRATSGSGTLLPSVQEFKDFVENDPTIYGEFLRMFDDVDTSNPDTPQDYTELIAMLNVIFREAPAYGDLGPPVYMVMAQVMNSQGGFSAFTKQNLNEQFKKMFETYALFLTSKDSCSTLNTGEGGWLSVEAMNAMMAEFNGRTFEQVFICDPNAEHYGFTSFEDFFNRRFRNPATDRPTGLLNNNIVGAACESITYAYQEDLKEMDELYIKDEKYSLRHLLADNFVDQFVGGKAVQGFLNTTGYHRWHSPVNGTIVRIVNVPGTYFAQGPYKIGLPTEDPDLVPPYLQSLQYFANTAARQLMFIQADDGNIGLMCFIAIGMTEISTCEATVYEGQHVERGDQTGMFHFGGSSCALVFRNGSQVEINAKFQVPDVATKINEPIGAVPV</sequence>
<dbReference type="Pfam" id="PF12588">
    <property type="entry name" value="PSDC"/>
    <property type="match status" value="1"/>
</dbReference>
<dbReference type="Pfam" id="PF02666">
    <property type="entry name" value="PS_Dcarbxylase"/>
    <property type="match status" value="1"/>
</dbReference>
<keyword evidence="1" id="KW-0210">Decarboxylase</keyword>
<reference evidence="4 5" key="1">
    <citation type="journal article" date="2020" name="ISME J.">
        <title>Uncovering the hidden diversity of litter-decomposition mechanisms in mushroom-forming fungi.</title>
        <authorList>
            <person name="Floudas D."/>
            <person name="Bentzer J."/>
            <person name="Ahren D."/>
            <person name="Johansson T."/>
            <person name="Persson P."/>
            <person name="Tunlid A."/>
        </authorList>
    </citation>
    <scope>NUCLEOTIDE SEQUENCE [LARGE SCALE GENOMIC DNA]</scope>
    <source>
        <strain evidence="4 5">CBS 406.79</strain>
    </source>
</reference>
<dbReference type="PANTHER" id="PTHR10067">
    <property type="entry name" value="PHOSPHATIDYLSERINE DECARBOXYLASE"/>
    <property type="match status" value="1"/>
</dbReference>
<dbReference type="EMBL" id="JAACJN010000045">
    <property type="protein sequence ID" value="KAF5384011.1"/>
    <property type="molecule type" value="Genomic_DNA"/>
</dbReference>
<dbReference type="Proteomes" id="UP000518752">
    <property type="component" value="Unassembled WGS sequence"/>
</dbReference>
<dbReference type="AlphaFoldDB" id="A0A8H5HJ10"/>
<keyword evidence="2" id="KW-0456">Lyase</keyword>
<dbReference type="InterPro" id="IPR003817">
    <property type="entry name" value="PS_Dcarbxylase"/>
</dbReference>
<organism evidence="4 5">
    <name type="scientific">Collybiopsis confluens</name>
    <dbReference type="NCBI Taxonomy" id="2823264"/>
    <lineage>
        <taxon>Eukaryota</taxon>
        <taxon>Fungi</taxon>
        <taxon>Dikarya</taxon>
        <taxon>Basidiomycota</taxon>
        <taxon>Agaricomycotina</taxon>
        <taxon>Agaricomycetes</taxon>
        <taxon>Agaricomycetidae</taxon>
        <taxon>Agaricales</taxon>
        <taxon>Marasmiineae</taxon>
        <taxon>Omphalotaceae</taxon>
        <taxon>Collybiopsis</taxon>
    </lineage>
</organism>
<evidence type="ECO:0000256" key="1">
    <source>
        <dbReference type="ARBA" id="ARBA00022793"/>
    </source>
</evidence>
<dbReference type="GO" id="GO:0006646">
    <property type="term" value="P:phosphatidylethanolamine biosynthetic process"/>
    <property type="evidence" value="ECO:0007669"/>
    <property type="project" value="TreeGrafter"/>
</dbReference>